<dbReference type="PANTHER" id="PTHR24171">
    <property type="entry name" value="ANKYRIN REPEAT DOMAIN-CONTAINING PROTEIN 39-RELATED"/>
    <property type="match status" value="1"/>
</dbReference>
<evidence type="ECO:0000256" key="1">
    <source>
        <dbReference type="ARBA" id="ARBA00022737"/>
    </source>
</evidence>
<evidence type="ECO:0000259" key="5">
    <source>
        <dbReference type="PROSITE" id="PS51459"/>
    </source>
</evidence>
<feature type="repeat" description="ANK" evidence="3">
    <location>
        <begin position="270"/>
        <end position="302"/>
    </location>
</feature>
<accession>A0A8T1X1J1</accession>
<feature type="region of interest" description="Disordered" evidence="4">
    <location>
        <begin position="1674"/>
        <end position="1702"/>
    </location>
</feature>
<feature type="compositionally biased region" description="Low complexity" evidence="4">
    <location>
        <begin position="700"/>
        <end position="713"/>
    </location>
</feature>
<proteinExistence type="predicted"/>
<name>A0A8T1X1J1_9STRA</name>
<feature type="repeat" description="ANK" evidence="3">
    <location>
        <begin position="164"/>
        <end position="196"/>
    </location>
</feature>
<feature type="region of interest" description="Disordered" evidence="4">
    <location>
        <begin position="1525"/>
        <end position="1545"/>
    </location>
</feature>
<evidence type="ECO:0000256" key="3">
    <source>
        <dbReference type="PROSITE-ProRule" id="PRU00023"/>
    </source>
</evidence>
<organism evidence="6 7">
    <name type="scientific">Phytophthora boehmeriae</name>
    <dbReference type="NCBI Taxonomy" id="109152"/>
    <lineage>
        <taxon>Eukaryota</taxon>
        <taxon>Sar</taxon>
        <taxon>Stramenopiles</taxon>
        <taxon>Oomycota</taxon>
        <taxon>Peronosporomycetes</taxon>
        <taxon>Peronosporales</taxon>
        <taxon>Peronosporaceae</taxon>
        <taxon>Phytophthora</taxon>
    </lineage>
</organism>
<dbReference type="OrthoDB" id="20872at2759"/>
<evidence type="ECO:0000256" key="4">
    <source>
        <dbReference type="SAM" id="MobiDB-lite"/>
    </source>
</evidence>
<evidence type="ECO:0000256" key="2">
    <source>
        <dbReference type="ARBA" id="ARBA00023043"/>
    </source>
</evidence>
<evidence type="ECO:0000313" key="7">
    <source>
        <dbReference type="Proteomes" id="UP000693981"/>
    </source>
</evidence>
<dbReference type="PROSITE" id="PS51459">
    <property type="entry name" value="FIDO"/>
    <property type="match status" value="1"/>
</dbReference>
<sequence>MDATLGGASQSTAMCWAASEGDLKTMRRLRDEHGADVNAADYDKRTPLHIAVSDNQVEMVDYLLQCGANAEALDRWGRSPIDCALETKNAAVLRLLEREHYTILSEKFLQFENNSKSPTEDKEERRSRSALDVEAFFKAVEDGHIENVKRAWLSGMEVNVTDDLGRTSLHVAVENGQLGVIELLLSAGVNTNIVDASGRSPIGIAIEKQKFAIVEMLRAHQKKKLVIHKVQSSEDQQNIARAFRATKHGNLEELKQLVPDMVRPDMEDYDLRTLLHVASAEGHLPVAKYLVDCGANVNLLDRWGSSPLSDAVDFAHNELAKYLIANHATESGFRSTVAVDHIDNATLNGALEFTLRVVTRNPWLMGQVHCPILDEDDNCVLVTHSIWQKNSSAVHRQHKPSSVLSPRVSKSHPYDTTSLLGDAIQKYRKVASTVMIDPGQGHSGNVFSGQHPEWLNLRTAQQSQFFLLPHARRAGIETVVSVPMICKMSTVAVLSWYSDRAMSEDQHELQRIQRVVRSVMILSTLRQDLLSAASSKMGTGRIPRFQYCQTLDNAITANGELTDSSIDREDLAVCDTISLALEWGLFDMVDLLATSMNSEDHTAVVPILRSLVMLLHNGLFNDTLDEHGSNGHEEHDGELSLKHVIEASNGKIRTKWELVGHLKYYLQYLYAVSPTEAELFNDVHELSIKVENFLKDQGDNDGNSSGDNASCSNTDDMETDENPEAVTPAEPPAPECVLCKYNVPGERLFGHAGNPKSPVYREIEKLLAKFEHEYDAFDRKSELADCCDNAKTATFSSSDLYDAIGSSHDSLARRPSQPDTSRKQLLDVINDILHDQSCIVSHDQLFTLHKCLLPASSGQGGVIRTDLAVGYASPRIYRVFIPAGEIADALKNLVDTLNDTSRWQQRPLLCAYYAYAVLVFYIHPFHDGNGRCARLLGNLVAKKLGFPPLLRAADKTIQVAEFLQKAIVLTSTWPRCPSHSIALVTVGPRGTKVKTQKEVYKKRKCSEVEEAAAVAVVEDNLGMVDVGVEEGAILVVEEDKGEDKDEVVANPSDVQFIRSVLKSCPNQKLNETLQHMEKSWLRCWQGVDKLPRDALTLLLSAVARLPYSASLLPPPLPACSQAVTALLTQIKQHGGADGGEALDGNDETLEGAELVERLVRRLLKFTWDLKKEDVKDALDDMIAEADASLNIRSKMHRPVRGRLTELLTEMDKPWIIKPGNAMLERNPTPGGAVALIDCQTFVPEFIPVLKALESQQQMPVPFQDGALLNLNNAAVGFAIDRDAGGFDEDDGGNNGADVLAQTEYTSTHALIRNVVRLSLLDPIIDIRRDRGLRDQLELSLLDLGPPGTGKSYLGVVIVRALLIVRDLWIKKNRDIGEPPILVLSYKNHAIDEFLLDLLRAEPKLDHNPTPYFGKYYLQNGFKKLVRIGGGCSEPDLEQYRERNVANADPSVCEVSQEIESCQELRDNWHKFRDCFSPIYEAQTTLSGISGALNDDIRKVVQRAVPAVSSAMATILELTEIMQKLDGESKESSSDEGSASIALGDIVNPSNTDLEHSVEASLKAVEVVLKRKPMIRNVDIVDLHVGIKHYDPEIDPQEVLYQWEVVSSSELVEEMVAVSDLSKTDHSTMEVQVETEDIWSSDSDNEDTVDTVVVTGNEDEIEESEHLQHLREVYEVNDEDEEDLPVSVEDEDDEEEKNPWSASDRQLVLPHQWHWEMSLEERWSAIFADTV</sequence>
<keyword evidence="2 3" id="KW-0040">ANK repeat</keyword>
<dbReference type="Pfam" id="PF12796">
    <property type="entry name" value="Ank_2"/>
    <property type="match status" value="3"/>
</dbReference>
<dbReference type="Proteomes" id="UP000693981">
    <property type="component" value="Unassembled WGS sequence"/>
</dbReference>
<dbReference type="InterPro" id="IPR003812">
    <property type="entry name" value="Fido"/>
</dbReference>
<feature type="compositionally biased region" description="Acidic residues" evidence="4">
    <location>
        <begin position="1674"/>
        <end position="1695"/>
    </location>
</feature>
<dbReference type="SMART" id="SM00248">
    <property type="entry name" value="ANK"/>
    <property type="match status" value="7"/>
</dbReference>
<keyword evidence="7" id="KW-1185">Reference proteome</keyword>
<feature type="domain" description="Fido" evidence="5">
    <location>
        <begin position="840"/>
        <end position="986"/>
    </location>
</feature>
<feature type="repeat" description="ANK" evidence="3">
    <location>
        <begin position="43"/>
        <end position="75"/>
    </location>
</feature>
<dbReference type="PROSITE" id="PS50088">
    <property type="entry name" value="ANK_REPEAT"/>
    <property type="match status" value="3"/>
</dbReference>
<gene>
    <name evidence="6" type="primary">MPHOSPH8_2</name>
    <name evidence="6" type="ORF">PHYBOEH_011256</name>
</gene>
<keyword evidence="1" id="KW-0677">Repeat</keyword>
<dbReference type="EMBL" id="JAGDFL010000083">
    <property type="protein sequence ID" value="KAG7398348.1"/>
    <property type="molecule type" value="Genomic_DNA"/>
</dbReference>
<reference evidence="6" key="1">
    <citation type="submission" date="2021-02" db="EMBL/GenBank/DDBJ databases">
        <authorList>
            <person name="Palmer J.M."/>
        </authorList>
    </citation>
    <scope>NUCLEOTIDE SEQUENCE</scope>
    <source>
        <strain evidence="6">SCRP23</strain>
    </source>
</reference>
<feature type="region of interest" description="Disordered" evidence="4">
    <location>
        <begin position="696"/>
        <end position="731"/>
    </location>
</feature>
<evidence type="ECO:0000313" key="6">
    <source>
        <dbReference type="EMBL" id="KAG7398348.1"/>
    </source>
</evidence>
<comment type="caution">
    <text evidence="6">The sequence shown here is derived from an EMBL/GenBank/DDBJ whole genome shotgun (WGS) entry which is preliminary data.</text>
</comment>
<dbReference type="PROSITE" id="PS50297">
    <property type="entry name" value="ANK_REP_REGION"/>
    <property type="match status" value="3"/>
</dbReference>
<dbReference type="Pfam" id="PF02661">
    <property type="entry name" value="Fic"/>
    <property type="match status" value="1"/>
</dbReference>
<protein>
    <submittedName>
        <fullName evidence="6">M-phase phosphoprotein 8</fullName>
    </submittedName>
</protein>
<dbReference type="InterPro" id="IPR002110">
    <property type="entry name" value="Ankyrin_rpt"/>
</dbReference>